<keyword evidence="1" id="KW-0472">Membrane</keyword>
<evidence type="ECO:0000256" key="1">
    <source>
        <dbReference type="SAM" id="Phobius"/>
    </source>
</evidence>
<feature type="domain" description="DUF4124" evidence="2">
    <location>
        <begin position="35"/>
        <end position="80"/>
    </location>
</feature>
<dbReference type="AlphaFoldDB" id="A0A330L6B0"/>
<keyword evidence="1" id="KW-1133">Transmembrane helix</keyword>
<gene>
    <name evidence="3" type="ORF">NITLEN_30313</name>
</gene>
<evidence type="ECO:0000313" key="4">
    <source>
        <dbReference type="Proteomes" id="UP000248168"/>
    </source>
</evidence>
<accession>A0A330L6B0</accession>
<keyword evidence="4" id="KW-1185">Reference proteome</keyword>
<feature type="transmembrane region" description="Helical" evidence="1">
    <location>
        <begin position="162"/>
        <end position="181"/>
    </location>
</feature>
<sequence>MKQTVYRLSAMRSWLGGIMLAGLLLGIDPYLYQAHATTIYSYIDEHGNPRFSDSMDNIPEKYRAKVKTHEQATPQERPPSALDSVKAIVLPPITTVKQKVTELLQGFGIARSSASTKIQSVPSTVPSSDMNSSQSQIVNYAGAAAVVLLLMMYFSKSQLVRLLALCLLVTLGVATPILLYVSDNGPMASMKGRAMAVGQAQQDRLKPVGQ</sequence>
<dbReference type="EMBL" id="OUNR01000016">
    <property type="protein sequence ID" value="SPP65399.1"/>
    <property type="molecule type" value="Genomic_DNA"/>
</dbReference>
<name>A0A330L6B0_9BACT</name>
<proteinExistence type="predicted"/>
<dbReference type="InParanoid" id="A0A330L6B0"/>
<dbReference type="InterPro" id="IPR025392">
    <property type="entry name" value="DUF4124"/>
</dbReference>
<evidence type="ECO:0000313" key="3">
    <source>
        <dbReference type="EMBL" id="SPP65399.1"/>
    </source>
</evidence>
<reference evidence="4" key="1">
    <citation type="submission" date="2018-04" db="EMBL/GenBank/DDBJ databases">
        <authorList>
            <person name="Lucker S."/>
            <person name="Sakoula D."/>
        </authorList>
    </citation>
    <scope>NUCLEOTIDE SEQUENCE [LARGE SCALE GENOMIC DNA]</scope>
</reference>
<feature type="transmembrane region" description="Helical" evidence="1">
    <location>
        <begin position="137"/>
        <end position="155"/>
    </location>
</feature>
<feature type="transmembrane region" description="Helical" evidence="1">
    <location>
        <begin position="12"/>
        <end position="32"/>
    </location>
</feature>
<keyword evidence="1" id="KW-0812">Transmembrane</keyword>
<dbReference type="Proteomes" id="UP000248168">
    <property type="component" value="Unassembled WGS sequence"/>
</dbReference>
<dbReference type="Pfam" id="PF13511">
    <property type="entry name" value="DUF4124"/>
    <property type="match status" value="1"/>
</dbReference>
<evidence type="ECO:0000259" key="2">
    <source>
        <dbReference type="Pfam" id="PF13511"/>
    </source>
</evidence>
<dbReference type="RefSeq" id="WP_181416807.1">
    <property type="nucleotide sequence ID" value="NZ_OUNR01000016.1"/>
</dbReference>
<protein>
    <recommendedName>
        <fullName evidence="2">DUF4124 domain-containing protein</fullName>
    </recommendedName>
</protein>
<organism evidence="3 4">
    <name type="scientific">Nitrospira lenta</name>
    <dbReference type="NCBI Taxonomy" id="1436998"/>
    <lineage>
        <taxon>Bacteria</taxon>
        <taxon>Pseudomonadati</taxon>
        <taxon>Nitrospirota</taxon>
        <taxon>Nitrospiria</taxon>
        <taxon>Nitrospirales</taxon>
        <taxon>Nitrospiraceae</taxon>
        <taxon>Nitrospira</taxon>
    </lineage>
</organism>